<dbReference type="Pfam" id="PF12006">
    <property type="entry name" value="DUF3500"/>
    <property type="match status" value="1"/>
</dbReference>
<evidence type="ECO:0000313" key="2">
    <source>
        <dbReference type="EMBL" id="NYI66742.1"/>
    </source>
</evidence>
<name>A0A7Z0A984_9MICO</name>
<reference evidence="2 3" key="1">
    <citation type="submission" date="2020-07" db="EMBL/GenBank/DDBJ databases">
        <title>Sequencing the genomes of 1000 actinobacteria strains.</title>
        <authorList>
            <person name="Klenk H.-P."/>
        </authorList>
    </citation>
    <scope>NUCLEOTIDE SEQUENCE [LARGE SCALE GENOMIC DNA]</scope>
    <source>
        <strain evidence="2 3">DSM 26341</strain>
    </source>
</reference>
<feature type="region of interest" description="Disordered" evidence="1">
    <location>
        <begin position="53"/>
        <end position="81"/>
    </location>
</feature>
<sequence>MTGGFRRFVPPPDDPRITALRGLNAYDYREAAKNAPFTGDLIRGWQPLYGQPFRGMSADGEPRPSVHDLGPARPGEEAPAEAMTAAARALLTELPEDDRVRLCYPVDAVEWQLWANPEFMQHDTGLRLECARPGTRRLILDVVRASLSEPGYRLVRTLMRVNGFLGDLVELAGIMNEYSYNFAVFGTPSADRPWGWQLFGHHLAVNCLVAGSRMVCTPVFFGAEPNGIDAGPDAGTHVFTERIRLARALMQSLPGELADRARTYREMNDPAMPPGRVHPGDERHLAGAFQDNRVIPYEGIRVSEMSREQLVLVNRLVAEFTAYLPDGVAKARCREIAAWYDETHFSWIGGTRDDDPFYFRIQSPVVVAELDHHCGVFLTNAEPAPFHIHTVLRTPNGNDYGRAIVRAAVRTG</sequence>
<protein>
    <recommendedName>
        <fullName evidence="4">DUF3500 domain-containing protein</fullName>
    </recommendedName>
</protein>
<accession>A0A7Z0A984</accession>
<evidence type="ECO:0000256" key="1">
    <source>
        <dbReference type="SAM" id="MobiDB-lite"/>
    </source>
</evidence>
<keyword evidence="3" id="KW-1185">Reference proteome</keyword>
<dbReference type="AlphaFoldDB" id="A0A7Z0A984"/>
<dbReference type="Proteomes" id="UP000539111">
    <property type="component" value="Unassembled WGS sequence"/>
</dbReference>
<dbReference type="PANTHER" id="PTHR37489">
    <property type="entry name" value="DUF3500 DOMAIN-CONTAINING PROTEIN"/>
    <property type="match status" value="1"/>
</dbReference>
<dbReference type="EMBL" id="JACBZP010000001">
    <property type="protein sequence ID" value="NYI66742.1"/>
    <property type="molecule type" value="Genomic_DNA"/>
</dbReference>
<evidence type="ECO:0000313" key="3">
    <source>
        <dbReference type="Proteomes" id="UP000539111"/>
    </source>
</evidence>
<dbReference type="PANTHER" id="PTHR37489:SF1">
    <property type="entry name" value="DUF3500 DOMAIN-CONTAINING PROTEIN"/>
    <property type="match status" value="1"/>
</dbReference>
<evidence type="ECO:0008006" key="4">
    <source>
        <dbReference type="Google" id="ProtNLM"/>
    </source>
</evidence>
<comment type="caution">
    <text evidence="2">The sequence shown here is derived from an EMBL/GenBank/DDBJ whole genome shotgun (WGS) entry which is preliminary data.</text>
</comment>
<gene>
    <name evidence="2" type="ORF">BJY26_001048</name>
</gene>
<organism evidence="2 3">
    <name type="scientific">Spelaeicoccus albus</name>
    <dbReference type="NCBI Taxonomy" id="1280376"/>
    <lineage>
        <taxon>Bacteria</taxon>
        <taxon>Bacillati</taxon>
        <taxon>Actinomycetota</taxon>
        <taxon>Actinomycetes</taxon>
        <taxon>Micrococcales</taxon>
        <taxon>Brevibacteriaceae</taxon>
        <taxon>Spelaeicoccus</taxon>
    </lineage>
</organism>
<dbReference type="RefSeq" id="WP_179426289.1">
    <property type="nucleotide sequence ID" value="NZ_JACBZP010000001.1"/>
</dbReference>
<dbReference type="InterPro" id="IPR021889">
    <property type="entry name" value="DUF3500"/>
</dbReference>
<proteinExistence type="predicted"/>